<dbReference type="Proteomes" id="UP000198797">
    <property type="component" value="Unassembled WGS sequence"/>
</dbReference>
<accession>A0A1C5A502</accession>
<gene>
    <name evidence="1" type="ORF">GA0070216_113116</name>
</gene>
<evidence type="ECO:0000313" key="2">
    <source>
        <dbReference type="Proteomes" id="UP000198797"/>
    </source>
</evidence>
<evidence type="ECO:0008006" key="3">
    <source>
        <dbReference type="Google" id="ProtNLM"/>
    </source>
</evidence>
<name>A0A1C5A502_9ACTN</name>
<dbReference type="OrthoDB" id="3284120at2"/>
<sequence length="334" mass="36043">MSRPSGSIWVDPEGVIEAGDSYARHIARYDSYLRQLSHLRTQYGPAWGDDDIGNQFKKQFDQTIDAIEDTIRRVKGSLEYAAVGLRLSGEGYRQADEEANEAGRQISSAFEELPTQFRLRQSTAGEDPPLHEAGVEVARPLLKLGKASLEVGVTVAGRNIDPKAPQGPGEPMEAARLFAGSVIEKEPAQRPAQRIEAGVLHAEPLIDKEPAHYAQQAALAPMVPAISSFRHYGTAGVLIDGDPIPSGYQLQTLSTFSDGTSRADANYYDSIVPLGVRHRVTGPDGQPVDSGGDQFFLVKPKEGPAPDPTSSAYRPLLISFRSDGTAVPLLTDPS</sequence>
<proteinExistence type="predicted"/>
<keyword evidence="2" id="KW-1185">Reference proteome</keyword>
<dbReference type="Gene3D" id="1.10.287.1060">
    <property type="entry name" value="ESAT-6-like"/>
    <property type="match status" value="1"/>
</dbReference>
<dbReference type="RefSeq" id="WP_091250200.1">
    <property type="nucleotide sequence ID" value="NZ_FMCU01000013.1"/>
</dbReference>
<evidence type="ECO:0000313" key="1">
    <source>
        <dbReference type="EMBL" id="SCF40114.1"/>
    </source>
</evidence>
<reference evidence="2" key="1">
    <citation type="submission" date="2016-06" db="EMBL/GenBank/DDBJ databases">
        <authorList>
            <person name="Varghese N."/>
            <person name="Submissions Spin"/>
        </authorList>
    </citation>
    <scope>NUCLEOTIDE SEQUENCE [LARGE SCALE GENOMIC DNA]</scope>
    <source>
        <strain evidence="2">DSM 44100</strain>
    </source>
</reference>
<organism evidence="1 2">
    <name type="scientific">Micromonospora matsumotoense</name>
    <dbReference type="NCBI Taxonomy" id="121616"/>
    <lineage>
        <taxon>Bacteria</taxon>
        <taxon>Bacillati</taxon>
        <taxon>Actinomycetota</taxon>
        <taxon>Actinomycetes</taxon>
        <taxon>Micromonosporales</taxon>
        <taxon>Micromonosporaceae</taxon>
        <taxon>Micromonospora</taxon>
    </lineage>
</organism>
<dbReference type="AlphaFoldDB" id="A0A1C5A502"/>
<dbReference type="STRING" id="121616.GA0070216_113116"/>
<dbReference type="EMBL" id="FMCU01000013">
    <property type="protein sequence ID" value="SCF40114.1"/>
    <property type="molecule type" value="Genomic_DNA"/>
</dbReference>
<protein>
    <recommendedName>
        <fullName evidence="3">WXG100 family type VII secretion target</fullName>
    </recommendedName>
</protein>